<evidence type="ECO:0000256" key="1">
    <source>
        <dbReference type="SAM" id="MobiDB-lite"/>
    </source>
</evidence>
<keyword evidence="5" id="KW-1185">Reference proteome</keyword>
<dbReference type="Proteomes" id="UP000429607">
    <property type="component" value="Unassembled WGS sequence"/>
</dbReference>
<dbReference type="Proteomes" id="UP000434957">
    <property type="component" value="Unassembled WGS sequence"/>
</dbReference>
<feature type="compositionally biased region" description="Low complexity" evidence="1">
    <location>
        <begin position="12"/>
        <end position="33"/>
    </location>
</feature>
<evidence type="ECO:0000313" key="2">
    <source>
        <dbReference type="EMBL" id="KAE9014739.1"/>
    </source>
</evidence>
<dbReference type="EMBL" id="QXFT01001084">
    <property type="protein sequence ID" value="KAE9329459.1"/>
    <property type="molecule type" value="Genomic_DNA"/>
</dbReference>
<organism evidence="2 4">
    <name type="scientific">Phytophthora rubi</name>
    <dbReference type="NCBI Taxonomy" id="129364"/>
    <lineage>
        <taxon>Eukaryota</taxon>
        <taxon>Sar</taxon>
        <taxon>Stramenopiles</taxon>
        <taxon>Oomycota</taxon>
        <taxon>Peronosporomycetes</taxon>
        <taxon>Peronosporales</taxon>
        <taxon>Peronosporaceae</taxon>
        <taxon>Phytophthora</taxon>
    </lineage>
</organism>
<proteinExistence type="predicted"/>
<evidence type="ECO:0000313" key="4">
    <source>
        <dbReference type="Proteomes" id="UP000429607"/>
    </source>
</evidence>
<gene>
    <name evidence="2" type="ORF">PR001_g15068</name>
    <name evidence="3" type="ORF">PR003_g15550</name>
</gene>
<accession>A0A6A3L6Z9</accession>
<dbReference type="PROSITE" id="PS51257">
    <property type="entry name" value="PROKAR_LIPOPROTEIN"/>
    <property type="match status" value="1"/>
</dbReference>
<evidence type="ECO:0000313" key="3">
    <source>
        <dbReference type="EMBL" id="KAE9329459.1"/>
    </source>
</evidence>
<protein>
    <submittedName>
        <fullName evidence="2">Uncharacterized protein</fullName>
    </submittedName>
</protein>
<feature type="compositionally biased region" description="Basic and acidic residues" evidence="1">
    <location>
        <begin position="1"/>
        <end position="11"/>
    </location>
</feature>
<sequence length="152" mass="16525">MDIRLLLHEDSSSSIGVPSNPSSSASSSCSSADSSRDDPPAEASSTSTKQGAGRMCGNCGCLQCEWIRYGEALRDAALRLENTLTWQKHRNRSIRLSVCRLYLYMKDGNMRGVVPACIRVGLLQPWPESKRGHPSKPCIPCPVLAGVQGNEF</sequence>
<name>A0A6A3L6Z9_9STRA</name>
<reference evidence="2 4" key="1">
    <citation type="submission" date="2018-09" db="EMBL/GenBank/DDBJ databases">
        <title>Genomic investigation of the strawberry pathogen Phytophthora fragariae indicates pathogenicity is determined by transcriptional variation in three key races.</title>
        <authorList>
            <person name="Adams T.M."/>
            <person name="Armitage A.D."/>
            <person name="Sobczyk M.K."/>
            <person name="Bates H.J."/>
            <person name="Dunwell J.M."/>
            <person name="Nellist C.F."/>
            <person name="Harrison R.J."/>
        </authorList>
    </citation>
    <scope>NUCLEOTIDE SEQUENCE [LARGE SCALE GENOMIC DNA]</scope>
    <source>
        <strain evidence="2 4">SCRP249</strain>
        <strain evidence="3 5">SCRP333</strain>
    </source>
</reference>
<feature type="region of interest" description="Disordered" evidence="1">
    <location>
        <begin position="1"/>
        <end position="54"/>
    </location>
</feature>
<dbReference type="EMBL" id="QXFV01001116">
    <property type="protein sequence ID" value="KAE9014739.1"/>
    <property type="molecule type" value="Genomic_DNA"/>
</dbReference>
<comment type="caution">
    <text evidence="2">The sequence shown here is derived from an EMBL/GenBank/DDBJ whole genome shotgun (WGS) entry which is preliminary data.</text>
</comment>
<dbReference type="AlphaFoldDB" id="A0A6A3L6Z9"/>
<evidence type="ECO:0000313" key="5">
    <source>
        <dbReference type="Proteomes" id="UP000434957"/>
    </source>
</evidence>